<protein>
    <recommendedName>
        <fullName evidence="4">Ig-like domain-containing protein</fullName>
    </recommendedName>
</protein>
<dbReference type="AlphaFoldDB" id="A0A431WVT9"/>
<dbReference type="Pfam" id="PF17957">
    <property type="entry name" value="Big_7"/>
    <property type="match status" value="3"/>
</dbReference>
<accession>A0A431WVT9</accession>
<keyword evidence="3" id="KW-1185">Reference proteome</keyword>
<dbReference type="RefSeq" id="WP_126519582.1">
    <property type="nucleotide sequence ID" value="NZ_RXNU01000003.1"/>
</dbReference>
<evidence type="ECO:0008006" key="4">
    <source>
        <dbReference type="Google" id="ProtNLM"/>
    </source>
</evidence>
<reference evidence="2 3" key="1">
    <citation type="submission" date="2018-12" db="EMBL/GenBank/DDBJ databases">
        <authorList>
            <person name="Yu L."/>
        </authorList>
    </citation>
    <scope>NUCLEOTIDE SEQUENCE [LARGE SCALE GENOMIC DNA]</scope>
    <source>
        <strain evidence="2 3">HAW-EB2</strain>
    </source>
</reference>
<name>A0A431WVT9_9GAMM</name>
<evidence type="ECO:0000313" key="3">
    <source>
        <dbReference type="Proteomes" id="UP000267448"/>
    </source>
</evidence>
<dbReference type="InterPro" id="IPR013783">
    <property type="entry name" value="Ig-like_fold"/>
</dbReference>
<dbReference type="Gene3D" id="2.60.40.10">
    <property type="entry name" value="Immunoglobulins"/>
    <property type="match status" value="3"/>
</dbReference>
<evidence type="ECO:0000313" key="2">
    <source>
        <dbReference type="EMBL" id="RTR39559.1"/>
    </source>
</evidence>
<feature type="signal peptide" evidence="1">
    <location>
        <begin position="1"/>
        <end position="21"/>
    </location>
</feature>
<evidence type="ECO:0000256" key="1">
    <source>
        <dbReference type="SAM" id="SignalP"/>
    </source>
</evidence>
<gene>
    <name evidence="2" type="ORF">EKG38_07070</name>
</gene>
<keyword evidence="1" id="KW-0732">Signal</keyword>
<dbReference type="PROSITE" id="PS51257">
    <property type="entry name" value="PROKAR_LIPOPROTEIN"/>
    <property type="match status" value="1"/>
</dbReference>
<dbReference type="Proteomes" id="UP000267448">
    <property type="component" value="Unassembled WGS sequence"/>
</dbReference>
<organism evidence="2 3">
    <name type="scientific">Shewanella canadensis</name>
    <dbReference type="NCBI Taxonomy" id="271096"/>
    <lineage>
        <taxon>Bacteria</taxon>
        <taxon>Pseudomonadati</taxon>
        <taxon>Pseudomonadota</taxon>
        <taxon>Gammaproteobacteria</taxon>
        <taxon>Alteromonadales</taxon>
        <taxon>Shewanellaceae</taxon>
        <taxon>Shewanella</taxon>
    </lineage>
</organism>
<proteinExistence type="predicted"/>
<sequence>MKKKHLIMINAAILCILTACGGGEEDSTPPPAGDSTAPYVELTSPSSDVTYTSARFVSIAATASDNSGITKVEFIKDDVVIFEDDEAPYQYRWSLDSSLNAVHSWTAKAYDAAGNTANSDAINLIVDIPVGTGPEDTIPPRIAEIESPSDGARFSQGGALTINATAEDDMNIGSVEFYINGKLVQKDTTPPYSHTVKLTSASNGSLTLLLKVYDEYGNSTLSEERNVTVDIPNSGGENPNEGVWSFASQRLVDSAINDLTLTLNDDLTVETLTYTFNSVDYSIPGTEMTRSGVDVDTDENIEIELDWGDDNGITFTGILDSSRDYVSGYIAFNFVDDSDIEIGTGSASITKASVPGTEDDTISPTVIISNPASGTVVTSRGYFTVEAQAEDNVKVANVKFYRNGVLRGTDSSTPFTFEPLLTAASNGVYSLYAEAIDTSGNVTKSETIQVTVDIPSDASNGDISGVWTFESMNMAFDSISDFEVEFDNAGDATRISYNYRGSNRVFTGNEINRGGVDLDSLDFDIEIDWDGDNSLVFGGRINSAKDSVDGIVIYYIQDGFDYILSEGNATVSKK</sequence>
<comment type="caution">
    <text evidence="2">The sequence shown here is derived from an EMBL/GenBank/DDBJ whole genome shotgun (WGS) entry which is preliminary data.</text>
</comment>
<dbReference type="OrthoDB" id="9775889at2"/>
<dbReference type="EMBL" id="RXNU01000003">
    <property type="protein sequence ID" value="RTR39559.1"/>
    <property type="molecule type" value="Genomic_DNA"/>
</dbReference>
<feature type="chain" id="PRO_5019075247" description="Ig-like domain-containing protein" evidence="1">
    <location>
        <begin position="22"/>
        <end position="574"/>
    </location>
</feature>